<protein>
    <submittedName>
        <fullName evidence="7">Branched-chain amino acid ABC transporter permease</fullName>
    </submittedName>
</protein>
<accession>A0ABT6SPS3</accession>
<feature type="transmembrane region" description="Helical" evidence="6">
    <location>
        <begin position="224"/>
        <end position="244"/>
    </location>
</feature>
<evidence type="ECO:0000256" key="2">
    <source>
        <dbReference type="ARBA" id="ARBA00022475"/>
    </source>
</evidence>
<dbReference type="RefSeq" id="WP_282533530.1">
    <property type="nucleotide sequence ID" value="NZ_JASCIS010000003.1"/>
</dbReference>
<evidence type="ECO:0000256" key="4">
    <source>
        <dbReference type="ARBA" id="ARBA00022989"/>
    </source>
</evidence>
<proteinExistence type="predicted"/>
<keyword evidence="2" id="KW-1003">Cell membrane</keyword>
<dbReference type="Proteomes" id="UP001237105">
    <property type="component" value="Unassembled WGS sequence"/>
</dbReference>
<keyword evidence="5 6" id="KW-0472">Membrane</keyword>
<feature type="transmembrane region" description="Helical" evidence="6">
    <location>
        <begin position="117"/>
        <end position="133"/>
    </location>
</feature>
<comment type="subcellular location">
    <subcellularLocation>
        <location evidence="1">Cell membrane</location>
        <topology evidence="1">Multi-pass membrane protein</topology>
    </subcellularLocation>
</comment>
<organism evidence="7 8">
    <name type="scientific">Streptomyces luteolus</name>
    <dbReference type="NCBI Taxonomy" id="3043615"/>
    <lineage>
        <taxon>Bacteria</taxon>
        <taxon>Bacillati</taxon>
        <taxon>Actinomycetota</taxon>
        <taxon>Actinomycetes</taxon>
        <taxon>Kitasatosporales</taxon>
        <taxon>Streptomycetaceae</taxon>
        <taxon>Streptomyces</taxon>
    </lineage>
</organism>
<evidence type="ECO:0000256" key="5">
    <source>
        <dbReference type="ARBA" id="ARBA00023136"/>
    </source>
</evidence>
<gene>
    <name evidence="7" type="ORF">QIT00_03325</name>
</gene>
<dbReference type="PANTHER" id="PTHR30482">
    <property type="entry name" value="HIGH-AFFINITY BRANCHED-CHAIN AMINO ACID TRANSPORT SYSTEM PERMEASE"/>
    <property type="match status" value="1"/>
</dbReference>
<keyword evidence="4 6" id="KW-1133">Transmembrane helix</keyword>
<dbReference type="Pfam" id="PF02653">
    <property type="entry name" value="BPD_transp_2"/>
    <property type="match status" value="1"/>
</dbReference>
<feature type="transmembrane region" description="Helical" evidence="6">
    <location>
        <begin position="175"/>
        <end position="194"/>
    </location>
</feature>
<evidence type="ECO:0000256" key="1">
    <source>
        <dbReference type="ARBA" id="ARBA00004651"/>
    </source>
</evidence>
<feature type="transmembrane region" description="Helical" evidence="6">
    <location>
        <begin position="12"/>
        <end position="29"/>
    </location>
</feature>
<feature type="transmembrane region" description="Helical" evidence="6">
    <location>
        <begin position="256"/>
        <end position="286"/>
    </location>
</feature>
<dbReference type="InterPro" id="IPR001851">
    <property type="entry name" value="ABC_transp_permease"/>
</dbReference>
<comment type="caution">
    <text evidence="7">The sequence shown here is derived from an EMBL/GenBank/DDBJ whole genome shotgun (WGS) entry which is preliminary data.</text>
</comment>
<keyword evidence="3 6" id="KW-0812">Transmembrane</keyword>
<feature type="transmembrane region" description="Helical" evidence="6">
    <location>
        <begin position="88"/>
        <end position="110"/>
    </location>
</feature>
<feature type="transmembrane region" description="Helical" evidence="6">
    <location>
        <begin position="307"/>
        <end position="328"/>
    </location>
</feature>
<evidence type="ECO:0000256" key="3">
    <source>
        <dbReference type="ARBA" id="ARBA00022692"/>
    </source>
</evidence>
<dbReference type="PANTHER" id="PTHR30482:SF5">
    <property type="entry name" value="ABC TRANSPORTER PERMEASE PROTEIN"/>
    <property type="match status" value="1"/>
</dbReference>
<dbReference type="EMBL" id="JASCIS010000003">
    <property type="protein sequence ID" value="MDI3417602.1"/>
    <property type="molecule type" value="Genomic_DNA"/>
</dbReference>
<evidence type="ECO:0000313" key="7">
    <source>
        <dbReference type="EMBL" id="MDI3417602.1"/>
    </source>
</evidence>
<reference evidence="7 8" key="1">
    <citation type="submission" date="2023-05" db="EMBL/GenBank/DDBJ databases">
        <title>Draft genome sequence of Streptomyces sp. B-S-A12 isolated from a cave soil in Thailand.</title>
        <authorList>
            <person name="Chamroensaksri N."/>
            <person name="Muangham S."/>
        </authorList>
    </citation>
    <scope>NUCLEOTIDE SEQUENCE [LARGE SCALE GENOMIC DNA]</scope>
    <source>
        <strain evidence="7 8">B-S-A12</strain>
    </source>
</reference>
<feature type="transmembrane region" description="Helical" evidence="6">
    <location>
        <begin position="35"/>
        <end position="55"/>
    </location>
</feature>
<dbReference type="InterPro" id="IPR043428">
    <property type="entry name" value="LivM-like"/>
</dbReference>
<evidence type="ECO:0000313" key="8">
    <source>
        <dbReference type="Proteomes" id="UP001237105"/>
    </source>
</evidence>
<name>A0ABT6SPS3_9ACTN</name>
<dbReference type="CDD" id="cd06581">
    <property type="entry name" value="TM_PBP1_LivM_like"/>
    <property type="match status" value="1"/>
</dbReference>
<sequence length="359" mass="37817">MTSRSPLPHLPLSRLTVALLAAGYLLAPWRLSDFWLSVLIYGGIAAIGAVGLNLLTGYTGQVSLGHAAFLGAGAYTAGYVGVDLGWPLPAWLVAAALAGGALGALVGPAALRLRGHYLGIITLGLVLLAQHIFQEWNALTGGATGRPTTLDASIAGVDFNELTVLGQPFTREQSWFWLVWALTGLAALAVANIVRTRPGRAMQAVRDREVAAEMLGVSVTRYKIGAFVVASALAAVAGALQAGFQQYVSPSEWSLLLSIQFLAMIIVGGLGSTTGAVLGALFVGALPHLIDELSAGVPWLAGEQDSLISVFALNQIVFGLLIVLFLTLEPHGLAALWVRLRTHIARTPRWHALTRRRTG</sequence>
<keyword evidence="8" id="KW-1185">Reference proteome</keyword>
<evidence type="ECO:0000256" key="6">
    <source>
        <dbReference type="SAM" id="Phobius"/>
    </source>
</evidence>